<name>A0A0K6IVE6_9PROT</name>
<feature type="domain" description="ABC3 transporter permease C-terminal" evidence="12">
    <location>
        <begin position="179"/>
        <end position="295"/>
    </location>
</feature>
<dbReference type="InterPro" id="IPR004513">
    <property type="entry name" value="FtsX"/>
</dbReference>
<reference evidence="15" key="1">
    <citation type="submission" date="2015-08" db="EMBL/GenBank/DDBJ databases">
        <authorList>
            <person name="Babu N.S."/>
            <person name="Beckwith C.J."/>
            <person name="Beseler K.G."/>
            <person name="Brison A."/>
            <person name="Carone J.V."/>
            <person name="Caskin T.P."/>
            <person name="Diamond M."/>
            <person name="Durham M.E."/>
            <person name="Foxe J.M."/>
            <person name="Go M."/>
            <person name="Henderson B.A."/>
            <person name="Jones I.B."/>
            <person name="McGettigan J.A."/>
            <person name="Micheletti S.J."/>
            <person name="Nasrallah M.E."/>
            <person name="Ortiz D."/>
            <person name="Piller C.R."/>
            <person name="Privatt S.R."/>
            <person name="Schneider S.L."/>
            <person name="Sharp S."/>
            <person name="Smith T.C."/>
            <person name="Stanton J.D."/>
            <person name="Ullery H.E."/>
            <person name="Wilson R.J."/>
            <person name="Serrano M.G."/>
            <person name="Buck G."/>
            <person name="Lee V."/>
            <person name="Wang Y."/>
            <person name="Carvalho R."/>
            <person name="Voegtly L."/>
            <person name="Shi R."/>
            <person name="Duckworth R."/>
            <person name="Johnson A."/>
            <person name="Loviza R."/>
            <person name="Walstead R."/>
            <person name="Shah Z."/>
            <person name="Kiflezghi M."/>
            <person name="Wade K."/>
            <person name="Ball S.L."/>
            <person name="Bradley K.W."/>
            <person name="Asai D.J."/>
            <person name="Bowman C.A."/>
            <person name="Russell D.A."/>
            <person name="Pope W.H."/>
            <person name="Jacobs-Sera D."/>
            <person name="Hendrix R.W."/>
            <person name="Hatfull G.F."/>
        </authorList>
    </citation>
    <scope>NUCLEOTIDE SEQUENCE [LARGE SCALE GENOMIC DNA]</scope>
    <source>
        <strain evidence="15">JCM 19170</strain>
    </source>
</reference>
<dbReference type="PANTHER" id="PTHR47755">
    <property type="entry name" value="CELL DIVISION PROTEIN FTSX"/>
    <property type="match status" value="1"/>
</dbReference>
<dbReference type="GO" id="GO:0005886">
    <property type="term" value="C:plasma membrane"/>
    <property type="evidence" value="ECO:0007669"/>
    <property type="project" value="UniProtKB-SubCell"/>
</dbReference>
<dbReference type="RefSeq" id="WP_055423603.1">
    <property type="nucleotide sequence ID" value="NZ_CYHH01000006.1"/>
</dbReference>
<dbReference type="AlphaFoldDB" id="A0A0K6IVE6"/>
<comment type="subcellular location">
    <subcellularLocation>
        <location evidence="10">Cell inner membrane</location>
    </subcellularLocation>
    <subcellularLocation>
        <location evidence="1">Cell membrane</location>
        <topology evidence="1">Multi-pass membrane protein</topology>
    </subcellularLocation>
</comment>
<dbReference type="Proteomes" id="UP000182108">
    <property type="component" value="Unassembled WGS sequence"/>
</dbReference>
<sequence length="300" mass="32139">MKRGWWEGQAEALGRAAILLRTAPLVTAVVTLVLATALALPATMAWIGAGVTQWFGGQGTEPQITAFFRQKLAREEALAVVQRWREDEAVARAVFIPREEALARLRQTDLGAAIETLPDNPLPDAMTLVPRRHAPQDVAELQQRLTAEPGIEAVQVDTAWVERVHGLARAGTMVAAALAAWFALGMLAQTYLAIRLQLVAAAQEISVLRALGATDGYIGRPFRWLGWLQGLFAGCVGAALWGGLIAWLTPPFDELARLYGLGGFFPFPVWAGGVALVAAGAVLGALGAEISLRQFFRASA</sequence>
<feature type="domain" description="FtsX extracellular" evidence="13">
    <location>
        <begin position="63"/>
        <end position="154"/>
    </location>
</feature>
<evidence type="ECO:0000256" key="7">
    <source>
        <dbReference type="ARBA" id="ARBA00022989"/>
    </source>
</evidence>
<feature type="transmembrane region" description="Helical" evidence="11">
    <location>
        <begin position="224"/>
        <end position="247"/>
    </location>
</feature>
<keyword evidence="4 10" id="KW-1003">Cell membrane</keyword>
<feature type="transmembrane region" description="Helical" evidence="11">
    <location>
        <begin position="167"/>
        <end position="188"/>
    </location>
</feature>
<evidence type="ECO:0000256" key="9">
    <source>
        <dbReference type="ARBA" id="ARBA00023306"/>
    </source>
</evidence>
<dbReference type="Pfam" id="PF02687">
    <property type="entry name" value="FtsX"/>
    <property type="match status" value="1"/>
</dbReference>
<keyword evidence="10" id="KW-0997">Cell inner membrane</keyword>
<evidence type="ECO:0000256" key="4">
    <source>
        <dbReference type="ARBA" id="ARBA00022475"/>
    </source>
</evidence>
<keyword evidence="7 11" id="KW-1133">Transmembrane helix</keyword>
<dbReference type="Pfam" id="PF18075">
    <property type="entry name" value="FtsX_ECD"/>
    <property type="match status" value="1"/>
</dbReference>
<proteinExistence type="inferred from homology"/>
<dbReference type="GO" id="GO:0051301">
    <property type="term" value="P:cell division"/>
    <property type="evidence" value="ECO:0007669"/>
    <property type="project" value="UniProtKB-KW"/>
</dbReference>
<comment type="similarity">
    <text evidence="2 10">Belongs to the ABC-4 integral membrane protein family. FtsX subfamily.</text>
</comment>
<organism evidence="14 15">
    <name type="scientific">Tepidiphilus thermophilus</name>
    <dbReference type="NCBI Taxonomy" id="876478"/>
    <lineage>
        <taxon>Bacteria</taxon>
        <taxon>Pseudomonadati</taxon>
        <taxon>Pseudomonadota</taxon>
        <taxon>Hydrogenophilia</taxon>
        <taxon>Hydrogenophilales</taxon>
        <taxon>Hydrogenophilaceae</taxon>
        <taxon>Tepidiphilus</taxon>
    </lineage>
</organism>
<evidence type="ECO:0000259" key="12">
    <source>
        <dbReference type="Pfam" id="PF02687"/>
    </source>
</evidence>
<dbReference type="PANTHER" id="PTHR47755:SF1">
    <property type="entry name" value="CELL DIVISION PROTEIN FTSX"/>
    <property type="match status" value="1"/>
</dbReference>
<comment type="function">
    <text evidence="10">Part of the ABC transporter FtsEX involved in cellular division.</text>
</comment>
<keyword evidence="9 10" id="KW-0131">Cell cycle</keyword>
<dbReference type="PIRSF" id="PIRSF003097">
    <property type="entry name" value="FtsX"/>
    <property type="match status" value="1"/>
</dbReference>
<evidence type="ECO:0000256" key="2">
    <source>
        <dbReference type="ARBA" id="ARBA00007379"/>
    </source>
</evidence>
<evidence type="ECO:0000256" key="6">
    <source>
        <dbReference type="ARBA" id="ARBA00022692"/>
    </source>
</evidence>
<dbReference type="InterPro" id="IPR040690">
    <property type="entry name" value="FtsX_ECD"/>
</dbReference>
<evidence type="ECO:0000313" key="15">
    <source>
        <dbReference type="Proteomes" id="UP000182108"/>
    </source>
</evidence>
<dbReference type="OrthoDB" id="9813411at2"/>
<feature type="transmembrane region" description="Helical" evidence="11">
    <location>
        <begin position="25"/>
        <end position="47"/>
    </location>
</feature>
<keyword evidence="8 10" id="KW-0472">Membrane</keyword>
<gene>
    <name evidence="14" type="ORF">Ga0061068_10662</name>
</gene>
<evidence type="ECO:0000256" key="5">
    <source>
        <dbReference type="ARBA" id="ARBA00022618"/>
    </source>
</evidence>
<evidence type="ECO:0000256" key="1">
    <source>
        <dbReference type="ARBA" id="ARBA00004651"/>
    </source>
</evidence>
<evidence type="ECO:0000256" key="3">
    <source>
        <dbReference type="ARBA" id="ARBA00021907"/>
    </source>
</evidence>
<keyword evidence="5 10" id="KW-0132">Cell division</keyword>
<dbReference type="Gene3D" id="3.30.70.3040">
    <property type="match status" value="1"/>
</dbReference>
<evidence type="ECO:0000259" key="13">
    <source>
        <dbReference type="Pfam" id="PF18075"/>
    </source>
</evidence>
<accession>A0A0K6IVE6</accession>
<evidence type="ECO:0000256" key="11">
    <source>
        <dbReference type="SAM" id="Phobius"/>
    </source>
</evidence>
<feature type="transmembrane region" description="Helical" evidence="11">
    <location>
        <begin position="267"/>
        <end position="288"/>
    </location>
</feature>
<dbReference type="InterPro" id="IPR003838">
    <property type="entry name" value="ABC3_permease_C"/>
</dbReference>
<evidence type="ECO:0000313" key="14">
    <source>
        <dbReference type="EMBL" id="CUB07312.1"/>
    </source>
</evidence>
<dbReference type="GO" id="GO:0032153">
    <property type="term" value="C:cell division site"/>
    <property type="evidence" value="ECO:0007669"/>
    <property type="project" value="TreeGrafter"/>
</dbReference>
<dbReference type="EMBL" id="CYHH01000006">
    <property type="protein sequence ID" value="CUB07312.1"/>
    <property type="molecule type" value="Genomic_DNA"/>
</dbReference>
<keyword evidence="15" id="KW-1185">Reference proteome</keyword>
<evidence type="ECO:0000256" key="10">
    <source>
        <dbReference type="PIRNR" id="PIRNR003097"/>
    </source>
</evidence>
<keyword evidence="6 11" id="KW-0812">Transmembrane</keyword>
<evidence type="ECO:0000256" key="8">
    <source>
        <dbReference type="ARBA" id="ARBA00023136"/>
    </source>
</evidence>
<protein>
    <recommendedName>
        <fullName evidence="3 10">Cell division protein FtsX</fullName>
    </recommendedName>
</protein>